<dbReference type="InterPro" id="IPR024079">
    <property type="entry name" value="MetalloPept_cat_dom_sf"/>
</dbReference>
<dbReference type="InterPro" id="IPR008757">
    <property type="entry name" value="Peptidase_M6-like_domain"/>
</dbReference>
<evidence type="ECO:0000313" key="4">
    <source>
        <dbReference type="Proteomes" id="UP001487296"/>
    </source>
</evidence>
<dbReference type="NCBIfam" id="TIGR03296">
    <property type="entry name" value="M6dom_TIGR03296"/>
    <property type="match status" value="1"/>
</dbReference>
<evidence type="ECO:0000256" key="1">
    <source>
        <dbReference type="SAM" id="SignalP"/>
    </source>
</evidence>
<keyword evidence="4" id="KW-1185">Reference proteome</keyword>
<keyword evidence="3" id="KW-0645">Protease</keyword>
<dbReference type="RefSeq" id="WP_215760548.1">
    <property type="nucleotide sequence ID" value="NZ_JAHKBE010000051.1"/>
</dbReference>
<sequence length="583" mass="64141">MNLRKLLVAALTLLGLAEGAWAVPAYPGKIRVRQADGTTLIICIHGDEHTNYTTTDDGFPILLNPTSGNYEYATLRHGTLCASGITAADASLRSDRDRRFLSTVDKTTMVSALRKRRLGLSALNEKADLRKTGRNPRRTLVNNFPHMGEQRSLVILMEFNDKRFTSMAHPQQYYADAMNQPGFTAANGANGSVRDFFLASSAGRFRPTFDVYGPVRINYGQHDAGQGTYDTEVNMGTFVKAAIEGLDDQIDFSQYDHDGDGYVDNVYIYYAGVGSADSRDAETIWPHAYDMQGWGIDVTTNDGVKIGSYTCSNEVDGYRSGNLTAGIGTFVHEFGHCLGLADHYDTSNSWAKYTPDCWDTMASGSYNNDGNTPPLYSSFERCELGWLEPEDLTAEADTVNRLPNLGDSNKAYLIRVPGVDNEYFLLENRQQKGWDAYLPASGLLVWHIDDDPEVWAKSEVNNTPAHQHVDIVEANGKQSGNTFYYKGVPFPGANHVTSHAFVSWDGDPLLDIDSIAVADSVVTFCVAGVETGIVQPFGSMAEGHRDGTADNRVYDLMGRQVNSRSAKGILIRKVNGKMMKVAQ</sequence>
<comment type="caution">
    <text evidence="3">The sequence shown here is derived from an EMBL/GenBank/DDBJ whole genome shotgun (WGS) entry which is preliminary data.</text>
</comment>
<dbReference type="GO" id="GO:0008237">
    <property type="term" value="F:metallopeptidase activity"/>
    <property type="evidence" value="ECO:0007669"/>
    <property type="project" value="UniProtKB-KW"/>
</dbReference>
<dbReference type="Gene3D" id="3.40.390.10">
    <property type="entry name" value="Collagenase (Catalytic Domain)"/>
    <property type="match status" value="1"/>
</dbReference>
<proteinExistence type="predicted"/>
<organism evidence="3 4">
    <name type="scientific">Hallella faecis</name>
    <dbReference type="NCBI Taxonomy" id="2841596"/>
    <lineage>
        <taxon>Bacteria</taxon>
        <taxon>Pseudomonadati</taxon>
        <taxon>Bacteroidota</taxon>
        <taxon>Bacteroidia</taxon>
        <taxon>Bacteroidales</taxon>
        <taxon>Prevotellaceae</taxon>
        <taxon>Hallella</taxon>
    </lineage>
</organism>
<keyword evidence="1" id="KW-0732">Signal</keyword>
<evidence type="ECO:0000259" key="2">
    <source>
        <dbReference type="Pfam" id="PF05547"/>
    </source>
</evidence>
<keyword evidence="3" id="KW-0482">Metalloprotease</keyword>
<dbReference type="SUPFAM" id="SSF55486">
    <property type="entry name" value="Metalloproteases ('zincins'), catalytic domain"/>
    <property type="match status" value="1"/>
</dbReference>
<feature type="domain" description="Peptidase M6-like" evidence="2">
    <location>
        <begin position="168"/>
        <end position="371"/>
    </location>
</feature>
<feature type="signal peptide" evidence="1">
    <location>
        <begin position="1"/>
        <end position="22"/>
    </location>
</feature>
<dbReference type="EMBL" id="JBBNFP010000049">
    <property type="protein sequence ID" value="MEQ2487461.1"/>
    <property type="molecule type" value="Genomic_DNA"/>
</dbReference>
<dbReference type="Proteomes" id="UP001487296">
    <property type="component" value="Unassembled WGS sequence"/>
</dbReference>
<name>A0ABV1FSR2_9BACT</name>
<reference evidence="3 4" key="1">
    <citation type="submission" date="2024-04" db="EMBL/GenBank/DDBJ databases">
        <title>Human intestinal bacterial collection.</title>
        <authorList>
            <person name="Pauvert C."/>
            <person name="Hitch T.C.A."/>
            <person name="Clavel T."/>
        </authorList>
    </citation>
    <scope>NUCLEOTIDE SEQUENCE [LARGE SCALE GENOMIC DNA]</scope>
    <source>
        <strain evidence="3 4">CLA-AA-H145</strain>
    </source>
</reference>
<accession>A0ABV1FSR2</accession>
<dbReference type="PANTHER" id="PTHR41775:SF1">
    <property type="entry name" value="PEPTIDASE M6-LIKE DOMAIN-CONTAINING PROTEIN"/>
    <property type="match status" value="1"/>
</dbReference>
<dbReference type="PANTHER" id="PTHR41775">
    <property type="entry name" value="SECRETED PROTEIN-RELATED"/>
    <property type="match status" value="1"/>
</dbReference>
<dbReference type="Pfam" id="PF05547">
    <property type="entry name" value="Peptidase_M6"/>
    <property type="match status" value="1"/>
</dbReference>
<keyword evidence="3" id="KW-0378">Hydrolase</keyword>
<evidence type="ECO:0000313" key="3">
    <source>
        <dbReference type="EMBL" id="MEQ2487461.1"/>
    </source>
</evidence>
<protein>
    <submittedName>
        <fullName evidence="3">M6 family metalloprotease domain-containing protein</fullName>
    </submittedName>
</protein>
<gene>
    <name evidence="3" type="ORF">AAAT34_10475</name>
</gene>
<feature type="chain" id="PRO_5046435682" evidence="1">
    <location>
        <begin position="23"/>
        <end position="583"/>
    </location>
</feature>